<keyword evidence="3" id="KW-0131">Cell cycle</keyword>
<dbReference type="EMBL" id="CAMAPF010000024">
    <property type="protein sequence ID" value="CAH9073689.1"/>
    <property type="molecule type" value="Genomic_DNA"/>
</dbReference>
<comment type="similarity">
    <text evidence="1">Belongs to the cyclin family. Cyclin U/P subfamily.</text>
</comment>
<evidence type="ECO:0000313" key="5">
    <source>
        <dbReference type="Proteomes" id="UP001152523"/>
    </source>
</evidence>
<proteinExistence type="inferred from homology"/>
<dbReference type="InterPro" id="IPR013922">
    <property type="entry name" value="Cyclin_PHO80-like"/>
</dbReference>
<organism evidence="4 5">
    <name type="scientific">Cuscuta epithymum</name>
    <dbReference type="NCBI Taxonomy" id="186058"/>
    <lineage>
        <taxon>Eukaryota</taxon>
        <taxon>Viridiplantae</taxon>
        <taxon>Streptophyta</taxon>
        <taxon>Embryophyta</taxon>
        <taxon>Tracheophyta</taxon>
        <taxon>Spermatophyta</taxon>
        <taxon>Magnoliopsida</taxon>
        <taxon>eudicotyledons</taxon>
        <taxon>Gunneridae</taxon>
        <taxon>Pentapetalae</taxon>
        <taxon>asterids</taxon>
        <taxon>lamiids</taxon>
        <taxon>Solanales</taxon>
        <taxon>Convolvulaceae</taxon>
        <taxon>Cuscuteae</taxon>
        <taxon>Cuscuta</taxon>
        <taxon>Cuscuta subgen. Cuscuta</taxon>
    </lineage>
</organism>
<sequence length="224" mass="24477">MGGGAQALSLHEGEKESITTRISATGEYANLLGLGLAENDKNSVGPPKIVSVLGSVLEKTMKKNEKQRGGSSVSADVTVFHGSRAPSMSVGQYVDRIFRYSNCSPACFVVAYVYLDRFVARTGAVLTSLNVHRLLITSIMLAAKFLDDGCYNNGYYAKVGGISNSELNKLEMKFLTALQFRLHVSVDTFISYCALLEKPERPVNPPRVRTSGFRKYLAKILIVQ</sequence>
<dbReference type="Gene3D" id="1.10.472.10">
    <property type="entry name" value="Cyclin-like"/>
    <property type="match status" value="1"/>
</dbReference>
<dbReference type="PANTHER" id="PTHR15615">
    <property type="match status" value="1"/>
</dbReference>
<evidence type="ECO:0008006" key="6">
    <source>
        <dbReference type="Google" id="ProtNLM"/>
    </source>
</evidence>
<evidence type="ECO:0000256" key="1">
    <source>
        <dbReference type="ARBA" id="ARBA00007215"/>
    </source>
</evidence>
<dbReference type="Pfam" id="PF08613">
    <property type="entry name" value="Cyclin"/>
    <property type="match status" value="1"/>
</dbReference>
<accession>A0AAV0CBY8</accession>
<comment type="caution">
    <text evidence="4">The sequence shown here is derived from an EMBL/GenBank/DDBJ whole genome shotgun (WGS) entry which is preliminary data.</text>
</comment>
<keyword evidence="2" id="KW-0132">Cell division</keyword>
<evidence type="ECO:0000313" key="4">
    <source>
        <dbReference type="EMBL" id="CAH9073689.1"/>
    </source>
</evidence>
<dbReference type="InterPro" id="IPR036915">
    <property type="entry name" value="Cyclin-like_sf"/>
</dbReference>
<dbReference type="PANTHER" id="PTHR15615:SF80">
    <property type="entry name" value="CYCLIN"/>
    <property type="match status" value="1"/>
</dbReference>
<dbReference type="GO" id="GO:0051301">
    <property type="term" value="P:cell division"/>
    <property type="evidence" value="ECO:0007669"/>
    <property type="project" value="UniProtKB-KW"/>
</dbReference>
<name>A0AAV0CBY8_9ASTE</name>
<reference evidence="4" key="1">
    <citation type="submission" date="2022-07" db="EMBL/GenBank/DDBJ databases">
        <authorList>
            <person name="Macas J."/>
            <person name="Novak P."/>
            <person name="Neumann P."/>
        </authorList>
    </citation>
    <scope>NUCLEOTIDE SEQUENCE</scope>
</reference>
<dbReference type="Proteomes" id="UP001152523">
    <property type="component" value="Unassembled WGS sequence"/>
</dbReference>
<dbReference type="AlphaFoldDB" id="A0AAV0CBY8"/>
<protein>
    <recommendedName>
        <fullName evidence="6">Cyclin</fullName>
    </recommendedName>
</protein>
<evidence type="ECO:0000256" key="2">
    <source>
        <dbReference type="ARBA" id="ARBA00022618"/>
    </source>
</evidence>
<keyword evidence="5" id="KW-1185">Reference proteome</keyword>
<gene>
    <name evidence="4" type="ORF">CEPIT_LOCUS4708</name>
</gene>
<evidence type="ECO:0000256" key="3">
    <source>
        <dbReference type="ARBA" id="ARBA00023306"/>
    </source>
</evidence>
<dbReference type="SUPFAM" id="SSF47954">
    <property type="entry name" value="Cyclin-like"/>
    <property type="match status" value="1"/>
</dbReference>
<dbReference type="GO" id="GO:0019901">
    <property type="term" value="F:protein kinase binding"/>
    <property type="evidence" value="ECO:0007669"/>
    <property type="project" value="InterPro"/>
</dbReference>